<proteinExistence type="predicted"/>
<dbReference type="Pfam" id="PF03372">
    <property type="entry name" value="Exo_endo_phos"/>
    <property type="match status" value="1"/>
</dbReference>
<dbReference type="SUPFAM" id="SSF56219">
    <property type="entry name" value="DNase I-like"/>
    <property type="match status" value="1"/>
</dbReference>
<accession>A0AAW1K4J9</accession>
<name>A0AAW1K4J9_SAPOF</name>
<reference evidence="2" key="1">
    <citation type="submission" date="2024-03" db="EMBL/GenBank/DDBJ databases">
        <title>WGS assembly of Saponaria officinalis var. Norfolk2.</title>
        <authorList>
            <person name="Jenkins J."/>
            <person name="Shu S."/>
            <person name="Grimwood J."/>
            <person name="Barry K."/>
            <person name="Goodstein D."/>
            <person name="Schmutz J."/>
            <person name="Leebens-Mack J."/>
            <person name="Osbourn A."/>
        </authorList>
    </citation>
    <scope>NUCLEOTIDE SEQUENCE [LARGE SCALE GENOMIC DNA]</scope>
    <source>
        <strain evidence="2">JIC</strain>
    </source>
</reference>
<evidence type="ECO:0000259" key="1">
    <source>
        <dbReference type="Pfam" id="PF03372"/>
    </source>
</evidence>
<feature type="domain" description="Endonuclease/exonuclease/phosphatase" evidence="1">
    <location>
        <begin position="49"/>
        <end position="270"/>
    </location>
</feature>
<dbReference type="InterPro" id="IPR036691">
    <property type="entry name" value="Endo/exonu/phosph_ase_sf"/>
</dbReference>
<dbReference type="EMBL" id="JBDFQZ010000006">
    <property type="protein sequence ID" value="KAK9714436.1"/>
    <property type="molecule type" value="Genomic_DNA"/>
</dbReference>
<dbReference type="InterPro" id="IPR005135">
    <property type="entry name" value="Endo/exonuclease/phosphatase"/>
</dbReference>
<protein>
    <recommendedName>
        <fullName evidence="1">Endonuclease/exonuclease/phosphatase domain-containing protein</fullName>
    </recommendedName>
</protein>
<evidence type="ECO:0000313" key="3">
    <source>
        <dbReference type="Proteomes" id="UP001443914"/>
    </source>
</evidence>
<keyword evidence="3" id="KW-1185">Reference proteome</keyword>
<dbReference type="PANTHER" id="PTHR35218:SF9">
    <property type="entry name" value="ENDONUCLEASE_EXONUCLEASE_PHOSPHATASE DOMAIN-CONTAINING PROTEIN"/>
    <property type="match status" value="1"/>
</dbReference>
<comment type="caution">
    <text evidence="2">The sequence shown here is derived from an EMBL/GenBank/DDBJ whole genome shotgun (WGS) entry which is preliminary data.</text>
</comment>
<gene>
    <name evidence="2" type="ORF">RND81_06G094200</name>
</gene>
<sequence length="369" mass="42646">MMELSIPWSIDNVLKLVSRAYLSFLNYLPDFMSTRIPNLCSNLPHITFMVWNVQATGNKKKIAAIKDVVRTYKPTVLALIETHMGGEHAIKLGHILGYDGHSRVNAIGFSGSIWIYWKTDIVTVNPVNEHQQFITIEISRNGELPWFFSGVYASPDPLNRTELWADLENFSRKNNRPWLLAGDFNETRSLNERHGGDVNMARRCERFNNWIENCDLIELDFTGATHTWARGNSVETRQSARLDRALCNADWGTLFVDAMVRLLPAFQSDHCPLLISPNGFGPLNAVRRPFRFQACWLTHEKFQEFLNDNWPSNGIFPARLECLSRKLQDWNSEVFGDIFKRKNKLLARITGCQRELSRVRQRYLIKLED</sequence>
<dbReference type="Proteomes" id="UP001443914">
    <property type="component" value="Unassembled WGS sequence"/>
</dbReference>
<dbReference type="Gene3D" id="3.60.10.10">
    <property type="entry name" value="Endonuclease/exonuclease/phosphatase"/>
    <property type="match status" value="1"/>
</dbReference>
<dbReference type="PANTHER" id="PTHR35218">
    <property type="entry name" value="RNASE H DOMAIN-CONTAINING PROTEIN"/>
    <property type="match status" value="1"/>
</dbReference>
<dbReference type="GO" id="GO:0003824">
    <property type="term" value="F:catalytic activity"/>
    <property type="evidence" value="ECO:0007669"/>
    <property type="project" value="InterPro"/>
</dbReference>
<dbReference type="AlphaFoldDB" id="A0AAW1K4J9"/>
<evidence type="ECO:0000313" key="2">
    <source>
        <dbReference type="EMBL" id="KAK9714436.1"/>
    </source>
</evidence>
<organism evidence="2 3">
    <name type="scientific">Saponaria officinalis</name>
    <name type="common">Common soapwort</name>
    <name type="synonym">Lychnis saponaria</name>
    <dbReference type="NCBI Taxonomy" id="3572"/>
    <lineage>
        <taxon>Eukaryota</taxon>
        <taxon>Viridiplantae</taxon>
        <taxon>Streptophyta</taxon>
        <taxon>Embryophyta</taxon>
        <taxon>Tracheophyta</taxon>
        <taxon>Spermatophyta</taxon>
        <taxon>Magnoliopsida</taxon>
        <taxon>eudicotyledons</taxon>
        <taxon>Gunneridae</taxon>
        <taxon>Pentapetalae</taxon>
        <taxon>Caryophyllales</taxon>
        <taxon>Caryophyllaceae</taxon>
        <taxon>Caryophylleae</taxon>
        <taxon>Saponaria</taxon>
    </lineage>
</organism>